<dbReference type="PANTHER" id="PTHR32305">
    <property type="match status" value="1"/>
</dbReference>
<sequence>MGTISNSSSLNATNSLHTIQYLDNTGKLEETVLLKRSPLSCDIVDYKRYDSFNRVISEWLPIPYESGNDGAYVDSGTQSDLSRDFYNDFDPLSDISYEPSFQGRITSTQEAGEEWTSNDRSVKKQYTSNKKDGGSFSCARFKVSYSNDTLLTIKREADYDAAELYVTVTTDEDNRVSHEFKNRLGQTLLIRQLSGNNKHDTYYIYDDFGNTAAVLPPAASESLSAEGSYNNNSATISKYAYLYCYDKRGYCIGKKLPATAWSYYIYDRAGRLILTQDGNMRKQGKWMFSIPDSHDRTVVTGIYSAQHNPFTTSLSATLVSAKWKGSAAPNSTFYGYQLQGINPSSPTVESVNYYDSYAFKSYNNLGTEYDFESLAGYDKQYADGQQGILTGSVTRTTSGSILYAVQYYDERGNMVQSKASNLLGGKEKNYFTYNFRKKVIKHRHVHTAGSKTIVEVYNYSYDHGERLIKTTYQPEINGSTLSQITLSEKEYDEVGRLIKDKLHGLASLSVDYAYNVRSWVTSIAATPFKQELYYNNGEGTPYYSGNISSMIWKGQDNVIRGYKFSYDALSRMTDAIYGEGNSINTNLNRFTEQVTSYDKNGNIEDLKRYGQTGANTFGLIDNLTMTLNGNQLKAVNDAATNSAYNNGFEFKNGANTTIEYTYDANGNLTKDLNKNIDMIQYNFLNLPSLVQFSDGSTISYIYNADGTKLRTVHKIGSTTTTTDYCGNVIYENNTPKLLLTEGGYVSLNDNKYHYYLKDHQGNNRVVIDTNGTVEETNHYYPFGGLFANSTNTQPYKYNG</sequence>
<dbReference type="Gene3D" id="2.180.10.10">
    <property type="entry name" value="RHS repeat-associated core"/>
    <property type="match status" value="1"/>
</dbReference>
<feature type="region of interest" description="Disordered" evidence="1">
    <location>
        <begin position="108"/>
        <end position="131"/>
    </location>
</feature>
<feature type="non-terminal residue" evidence="3">
    <location>
        <position position="799"/>
    </location>
</feature>
<comment type="caution">
    <text evidence="3">The sequence shown here is derived from an EMBL/GenBank/DDBJ whole genome shotgun (WGS) entry which is preliminary data.</text>
</comment>
<organism evidence="3 4">
    <name type="scientific">Bacteroides oleiciplenus</name>
    <dbReference type="NCBI Taxonomy" id="626931"/>
    <lineage>
        <taxon>Bacteria</taxon>
        <taxon>Pseudomonadati</taxon>
        <taxon>Bacteroidota</taxon>
        <taxon>Bacteroidia</taxon>
        <taxon>Bacteroidales</taxon>
        <taxon>Bacteroidaceae</taxon>
        <taxon>Bacteroides</taxon>
    </lineage>
</organism>
<dbReference type="PANTHER" id="PTHR32305:SF15">
    <property type="entry name" value="PROTEIN RHSA-RELATED"/>
    <property type="match status" value="1"/>
</dbReference>
<reference evidence="3 4" key="1">
    <citation type="submission" date="2018-08" db="EMBL/GenBank/DDBJ databases">
        <title>A genome reference for cultivated species of the human gut microbiota.</title>
        <authorList>
            <person name="Zou Y."/>
            <person name="Xue W."/>
            <person name="Luo G."/>
        </authorList>
    </citation>
    <scope>NUCLEOTIDE SEQUENCE [LARGE SCALE GENOMIC DNA]</scope>
    <source>
        <strain evidence="3 4">OM05-15BH</strain>
    </source>
</reference>
<name>A0A3E5BFL6_9BACE</name>
<proteinExistence type="predicted"/>
<evidence type="ECO:0000256" key="1">
    <source>
        <dbReference type="SAM" id="MobiDB-lite"/>
    </source>
</evidence>
<dbReference type="AlphaFoldDB" id="A0A3E5BFL6"/>
<dbReference type="InterPro" id="IPR045619">
    <property type="entry name" value="DUF6443"/>
</dbReference>
<evidence type="ECO:0000313" key="4">
    <source>
        <dbReference type="Proteomes" id="UP000260983"/>
    </source>
</evidence>
<dbReference type="EMBL" id="QSUL01000005">
    <property type="protein sequence ID" value="RGN36391.1"/>
    <property type="molecule type" value="Genomic_DNA"/>
</dbReference>
<dbReference type="Proteomes" id="UP000260983">
    <property type="component" value="Unassembled WGS sequence"/>
</dbReference>
<dbReference type="Pfam" id="PF20041">
    <property type="entry name" value="DUF6443"/>
    <property type="match status" value="1"/>
</dbReference>
<accession>A0A3E5BFL6</accession>
<evidence type="ECO:0000313" key="3">
    <source>
        <dbReference type="EMBL" id="RGN36391.1"/>
    </source>
</evidence>
<protein>
    <submittedName>
        <fullName evidence="3">RHS repeat protein</fullName>
    </submittedName>
</protein>
<evidence type="ECO:0000259" key="2">
    <source>
        <dbReference type="Pfam" id="PF20041"/>
    </source>
</evidence>
<dbReference type="InterPro" id="IPR050708">
    <property type="entry name" value="T6SS_VgrG/RHS"/>
</dbReference>
<feature type="domain" description="DUF6443" evidence="2">
    <location>
        <begin position="5"/>
        <end position="127"/>
    </location>
</feature>
<gene>
    <name evidence="3" type="ORF">DXB65_08260</name>
</gene>